<evidence type="ECO:0000256" key="1">
    <source>
        <dbReference type="ARBA" id="ARBA00004123"/>
    </source>
</evidence>
<protein>
    <submittedName>
        <fullName evidence="4">Uncharacterized protein</fullName>
    </submittedName>
</protein>
<evidence type="ECO:0000256" key="3">
    <source>
        <dbReference type="SAM" id="MobiDB-lite"/>
    </source>
</evidence>
<comment type="caution">
    <text evidence="4">The sequence shown here is derived from an EMBL/GenBank/DDBJ whole genome shotgun (WGS) entry which is preliminary data.</text>
</comment>
<dbReference type="GO" id="GO:0005634">
    <property type="term" value="C:nucleus"/>
    <property type="evidence" value="ECO:0007669"/>
    <property type="project" value="UniProtKB-SubCell"/>
</dbReference>
<feature type="compositionally biased region" description="Basic residues" evidence="3">
    <location>
        <begin position="74"/>
        <end position="85"/>
    </location>
</feature>
<dbReference type="GO" id="GO:0006281">
    <property type="term" value="P:DNA repair"/>
    <property type="evidence" value="ECO:0007669"/>
    <property type="project" value="InterPro"/>
</dbReference>
<feature type="compositionally biased region" description="Low complexity" evidence="3">
    <location>
        <begin position="275"/>
        <end position="287"/>
    </location>
</feature>
<keyword evidence="2" id="KW-0539">Nucleus</keyword>
<evidence type="ECO:0000256" key="2">
    <source>
        <dbReference type="ARBA" id="ARBA00023242"/>
    </source>
</evidence>
<evidence type="ECO:0000313" key="5">
    <source>
        <dbReference type="Proteomes" id="UP001303160"/>
    </source>
</evidence>
<feature type="region of interest" description="Disordered" evidence="3">
    <location>
        <begin position="152"/>
        <end position="192"/>
    </location>
</feature>
<feature type="region of interest" description="Disordered" evidence="3">
    <location>
        <begin position="63"/>
        <end position="104"/>
    </location>
</feature>
<feature type="region of interest" description="Disordered" evidence="3">
    <location>
        <begin position="214"/>
        <end position="327"/>
    </location>
</feature>
<dbReference type="PANTHER" id="PTHR15074:SF0">
    <property type="entry name" value="METHYL-CPG-BINDING DOMAIN PROTEIN 4-LIKE PROTEIN"/>
    <property type="match status" value="1"/>
</dbReference>
<dbReference type="Gene3D" id="1.10.340.30">
    <property type="entry name" value="Hypothetical protein, domain 2"/>
    <property type="match status" value="1"/>
</dbReference>
<dbReference type="PANTHER" id="PTHR15074">
    <property type="entry name" value="METHYL-CPG-BINDING PROTEIN"/>
    <property type="match status" value="1"/>
</dbReference>
<feature type="compositionally biased region" description="Polar residues" evidence="3">
    <location>
        <begin position="288"/>
        <end position="297"/>
    </location>
</feature>
<keyword evidence="5" id="KW-1185">Reference proteome</keyword>
<organism evidence="4 5">
    <name type="scientific">Triangularia verruculosa</name>
    <dbReference type="NCBI Taxonomy" id="2587418"/>
    <lineage>
        <taxon>Eukaryota</taxon>
        <taxon>Fungi</taxon>
        <taxon>Dikarya</taxon>
        <taxon>Ascomycota</taxon>
        <taxon>Pezizomycotina</taxon>
        <taxon>Sordariomycetes</taxon>
        <taxon>Sordariomycetidae</taxon>
        <taxon>Sordariales</taxon>
        <taxon>Podosporaceae</taxon>
        <taxon>Triangularia</taxon>
    </lineage>
</organism>
<name>A0AAN7ASR2_9PEZI</name>
<evidence type="ECO:0000313" key="4">
    <source>
        <dbReference type="EMBL" id="KAK4197754.1"/>
    </source>
</evidence>
<feature type="compositionally biased region" description="Pro residues" evidence="3">
    <location>
        <begin position="232"/>
        <end position="251"/>
    </location>
</feature>
<dbReference type="GO" id="GO:0003677">
    <property type="term" value="F:DNA binding"/>
    <property type="evidence" value="ECO:0007669"/>
    <property type="project" value="InterPro"/>
</dbReference>
<sequence>MLITADQLLSGFDIPDKRSRSFLRRAIASGQSPPEAIKELQDIALTRDDEEATMALQHAYAISHQSKKTEKTRGLSKKQPAKHTSHFWDSDEDMNDAASTAGPVKTSSPLRLFAEFDKLANQLREELSGSRNPPATPAVDFARFDRLAQQLRDDLEKPKRAPVSGPPVPSRISRGKTPAVARQTAVPCPRMPDIGSGNGLPCHHDSRAHCCPALPPNDLPPSQNLVHHPPDLDSPPPPPPPHPELTAPPHPELTAPPRHHHRTIRPERAVKAASKTKTSPFFSTSPPQQAAQQGNSQEDQKGGPLIFPLASGRQSPRKRAPGTVSSLPIPPLTAPRFGLIQEELATSPFHLLVAVTFLIKTAGRTAIPVFRNLISRFPTPADLANEGNKMEVIDLIRPLGLAEHRYAIIVKFARGFLGDPPTKERRYGVRNYPVVGDGRDVTVGEVFGAEDNGNGNVVDMVTDRRERAVGQAWEIGHLTQGQYTLDSWRIFCRDVLLGRAEDWTGRGGGRGGGEGFQPEWMRVLPRDKELRACLRWMWYVLRFFFCLMREGWEWDPVTGDREPLREELRSAVAEGRVGYDDNGGLVILDS</sequence>
<comment type="subcellular location">
    <subcellularLocation>
        <location evidence="1">Nucleus</location>
    </subcellularLocation>
</comment>
<reference evidence="4" key="1">
    <citation type="journal article" date="2023" name="Mol. Phylogenet. Evol.">
        <title>Genome-scale phylogeny and comparative genomics of the fungal order Sordariales.</title>
        <authorList>
            <person name="Hensen N."/>
            <person name="Bonometti L."/>
            <person name="Westerberg I."/>
            <person name="Brannstrom I.O."/>
            <person name="Guillou S."/>
            <person name="Cros-Aarteil S."/>
            <person name="Calhoun S."/>
            <person name="Haridas S."/>
            <person name="Kuo A."/>
            <person name="Mondo S."/>
            <person name="Pangilinan J."/>
            <person name="Riley R."/>
            <person name="LaButti K."/>
            <person name="Andreopoulos B."/>
            <person name="Lipzen A."/>
            <person name="Chen C."/>
            <person name="Yan M."/>
            <person name="Daum C."/>
            <person name="Ng V."/>
            <person name="Clum A."/>
            <person name="Steindorff A."/>
            <person name="Ohm R.A."/>
            <person name="Martin F."/>
            <person name="Silar P."/>
            <person name="Natvig D.O."/>
            <person name="Lalanne C."/>
            <person name="Gautier V."/>
            <person name="Ament-Velasquez S.L."/>
            <person name="Kruys A."/>
            <person name="Hutchinson M.I."/>
            <person name="Powell A.J."/>
            <person name="Barry K."/>
            <person name="Miller A.N."/>
            <person name="Grigoriev I.V."/>
            <person name="Debuchy R."/>
            <person name="Gladieux P."/>
            <person name="Hiltunen Thoren M."/>
            <person name="Johannesson H."/>
        </authorList>
    </citation>
    <scope>NUCLEOTIDE SEQUENCE</scope>
    <source>
        <strain evidence="4">CBS 315.58</strain>
    </source>
</reference>
<gene>
    <name evidence="4" type="ORF">QBC40DRAFT_180315</name>
</gene>
<dbReference type="AlphaFoldDB" id="A0AAN7ASR2"/>
<dbReference type="InterPro" id="IPR045138">
    <property type="entry name" value="MeCP2/MBD4"/>
</dbReference>
<reference evidence="4" key="2">
    <citation type="submission" date="2023-05" db="EMBL/GenBank/DDBJ databases">
        <authorList>
            <consortium name="Lawrence Berkeley National Laboratory"/>
            <person name="Steindorff A."/>
            <person name="Hensen N."/>
            <person name="Bonometti L."/>
            <person name="Westerberg I."/>
            <person name="Brannstrom I.O."/>
            <person name="Guillou S."/>
            <person name="Cros-Aarteil S."/>
            <person name="Calhoun S."/>
            <person name="Haridas S."/>
            <person name="Kuo A."/>
            <person name="Mondo S."/>
            <person name="Pangilinan J."/>
            <person name="Riley R."/>
            <person name="Labutti K."/>
            <person name="Andreopoulos B."/>
            <person name="Lipzen A."/>
            <person name="Chen C."/>
            <person name="Yanf M."/>
            <person name="Daum C."/>
            <person name="Ng V."/>
            <person name="Clum A."/>
            <person name="Ohm R."/>
            <person name="Martin F."/>
            <person name="Silar P."/>
            <person name="Natvig D."/>
            <person name="Lalanne C."/>
            <person name="Gautier V."/>
            <person name="Ament-Velasquez S.L."/>
            <person name="Kruys A."/>
            <person name="Hutchinson M.I."/>
            <person name="Powell A.J."/>
            <person name="Barry K."/>
            <person name="Miller A.N."/>
            <person name="Grigoriev I.V."/>
            <person name="Debuchy R."/>
            <person name="Gladieux P."/>
            <person name="Thoren M.H."/>
            <person name="Johannesson H."/>
        </authorList>
    </citation>
    <scope>NUCLEOTIDE SEQUENCE</scope>
    <source>
        <strain evidence="4">CBS 315.58</strain>
    </source>
</reference>
<dbReference type="SUPFAM" id="SSF48150">
    <property type="entry name" value="DNA-glycosylase"/>
    <property type="match status" value="1"/>
</dbReference>
<dbReference type="GO" id="GO:0003824">
    <property type="term" value="F:catalytic activity"/>
    <property type="evidence" value="ECO:0007669"/>
    <property type="project" value="InterPro"/>
</dbReference>
<proteinExistence type="predicted"/>
<dbReference type="Proteomes" id="UP001303160">
    <property type="component" value="Unassembled WGS sequence"/>
</dbReference>
<dbReference type="EMBL" id="MU863957">
    <property type="protein sequence ID" value="KAK4197754.1"/>
    <property type="molecule type" value="Genomic_DNA"/>
</dbReference>
<accession>A0AAN7ASR2</accession>
<dbReference type="InterPro" id="IPR011257">
    <property type="entry name" value="DNA_glycosylase"/>
</dbReference>